<evidence type="ECO:0000256" key="1">
    <source>
        <dbReference type="SAM" id="Phobius"/>
    </source>
</evidence>
<evidence type="ECO:0000313" key="2">
    <source>
        <dbReference type="EMBL" id="PLT29016.1"/>
    </source>
</evidence>
<accession>A0A2N5M3S7</accession>
<reference evidence="2 3" key="1">
    <citation type="submission" date="2017-11" db="EMBL/GenBank/DDBJ databases">
        <title>Comparitive Functional Genomics of Dry Heat Resistant strains isolated from the Viking Spacecraft.</title>
        <authorList>
            <person name="Seuylemezian A."/>
            <person name="Cooper K."/>
            <person name="Vaishampayan P."/>
        </authorList>
    </citation>
    <scope>NUCLEOTIDE SEQUENCE [LARGE SCALE GENOMIC DNA]</scope>
    <source>
        <strain evidence="2 3">V1-29</strain>
    </source>
</reference>
<feature type="transmembrane region" description="Helical" evidence="1">
    <location>
        <begin position="86"/>
        <end position="104"/>
    </location>
</feature>
<name>A0A2N5M3S7_9BACI</name>
<dbReference type="Proteomes" id="UP000234748">
    <property type="component" value="Unassembled WGS sequence"/>
</dbReference>
<feature type="transmembrane region" description="Helical" evidence="1">
    <location>
        <begin position="56"/>
        <end position="80"/>
    </location>
</feature>
<proteinExistence type="predicted"/>
<keyword evidence="1" id="KW-0472">Membrane</keyword>
<comment type="caution">
    <text evidence="2">The sequence shown here is derived from an EMBL/GenBank/DDBJ whole genome shotgun (WGS) entry which is preliminary data.</text>
</comment>
<protein>
    <submittedName>
        <fullName evidence="2">Uncharacterized protein</fullName>
    </submittedName>
</protein>
<keyword evidence="1" id="KW-0812">Transmembrane</keyword>
<organism evidence="2 3">
    <name type="scientific">Peribacillus deserti</name>
    <dbReference type="NCBI Taxonomy" id="673318"/>
    <lineage>
        <taxon>Bacteria</taxon>
        <taxon>Bacillati</taxon>
        <taxon>Bacillota</taxon>
        <taxon>Bacilli</taxon>
        <taxon>Bacillales</taxon>
        <taxon>Bacillaceae</taxon>
        <taxon>Peribacillus</taxon>
    </lineage>
</organism>
<dbReference type="AlphaFoldDB" id="A0A2N5M3S7"/>
<feature type="transmembrane region" description="Helical" evidence="1">
    <location>
        <begin position="16"/>
        <end position="35"/>
    </location>
</feature>
<gene>
    <name evidence="2" type="ORF">CUU66_15295</name>
</gene>
<keyword evidence="3" id="KW-1185">Reference proteome</keyword>
<dbReference type="EMBL" id="PGUY01000047">
    <property type="protein sequence ID" value="PLT29016.1"/>
    <property type="molecule type" value="Genomic_DNA"/>
</dbReference>
<sequence length="108" mass="12729">MKNRYLGGDELHFGSLFYHFSSWLLEICVLEEVFLQKKRKQFNSSWLMLNSKGNMLIFGRFMLTFIGFMLMFSTFMLISLPPMLKYSALCLSSCLYAFLLRNMLIRPA</sequence>
<keyword evidence="1" id="KW-1133">Transmembrane helix</keyword>
<evidence type="ECO:0000313" key="3">
    <source>
        <dbReference type="Proteomes" id="UP000234748"/>
    </source>
</evidence>